<reference evidence="3" key="1">
    <citation type="submission" date="2021-01" db="EMBL/GenBank/DDBJ databases">
        <title>Modified the classification status of verrucomicrobia.</title>
        <authorList>
            <person name="Feng X."/>
        </authorList>
    </citation>
    <scope>NUCLEOTIDE SEQUENCE</scope>
    <source>
        <strain evidence="3">KCTC 22041</strain>
    </source>
</reference>
<keyword evidence="4" id="KW-1185">Reference proteome</keyword>
<dbReference type="InterPro" id="IPR046235">
    <property type="entry name" value="DUF6268"/>
</dbReference>
<feature type="signal peptide" evidence="1">
    <location>
        <begin position="1"/>
        <end position="23"/>
    </location>
</feature>
<dbReference type="Proteomes" id="UP000603141">
    <property type="component" value="Unassembled WGS sequence"/>
</dbReference>
<feature type="chain" id="PRO_5036681735" description="DUF6268 domain-containing protein" evidence="1">
    <location>
        <begin position="24"/>
        <end position="296"/>
    </location>
</feature>
<accession>A0A934S672</accession>
<proteinExistence type="predicted"/>
<evidence type="ECO:0000313" key="4">
    <source>
        <dbReference type="Proteomes" id="UP000603141"/>
    </source>
</evidence>
<dbReference type="RefSeq" id="WP_200267774.1">
    <property type="nucleotide sequence ID" value="NZ_JAENIJ010000004.1"/>
</dbReference>
<keyword evidence="1" id="KW-0732">Signal</keyword>
<gene>
    <name evidence="3" type="ORF">JIN85_03705</name>
</gene>
<evidence type="ECO:0000259" key="2">
    <source>
        <dbReference type="Pfam" id="PF19783"/>
    </source>
</evidence>
<dbReference type="Pfam" id="PF19783">
    <property type="entry name" value="DUF6268"/>
    <property type="match status" value="1"/>
</dbReference>
<protein>
    <recommendedName>
        <fullName evidence="2">DUF6268 domain-containing protein</fullName>
    </recommendedName>
</protein>
<dbReference type="EMBL" id="JAENIJ010000004">
    <property type="protein sequence ID" value="MBK1881506.1"/>
    <property type="molecule type" value="Genomic_DNA"/>
</dbReference>
<evidence type="ECO:0000256" key="1">
    <source>
        <dbReference type="SAM" id="SignalP"/>
    </source>
</evidence>
<name>A0A934S672_9BACT</name>
<feature type="domain" description="DUF6268" evidence="2">
    <location>
        <begin position="20"/>
        <end position="279"/>
    </location>
</feature>
<comment type="caution">
    <text evidence="3">The sequence shown here is derived from an EMBL/GenBank/DDBJ whole genome shotgun (WGS) entry which is preliminary data.</text>
</comment>
<sequence>MKIQRLSLAIALAWSAAAATASAQFTIPGLDALRISSSYTGDRDLKKDDGDLDLFQIGVSAQLTKEPIKPIENFSMIPVMSYRYTSMNFSGDHSFPMEDEDLHSISASSFYIYSCPGSRWIFGGYTGVELSSDFQSIDADDFTGTLAGGAAYQYNEHFLFGFGAIVANINADVTAFPVVGFDWKVNERMRVGLYGPLLTTSYAINESWILSLRGTYQNEQWNIDDATGRSRNIGVSGFKVGLQSDHKLADNYWLTLGAGYAFSNKIELTSSSGSQISKRDLEGGLYGQIMLSMKTW</sequence>
<evidence type="ECO:0000313" key="3">
    <source>
        <dbReference type="EMBL" id="MBK1881506.1"/>
    </source>
</evidence>
<organism evidence="3 4">
    <name type="scientific">Luteolibacter pohnpeiensis</name>
    <dbReference type="NCBI Taxonomy" id="454153"/>
    <lineage>
        <taxon>Bacteria</taxon>
        <taxon>Pseudomonadati</taxon>
        <taxon>Verrucomicrobiota</taxon>
        <taxon>Verrucomicrobiia</taxon>
        <taxon>Verrucomicrobiales</taxon>
        <taxon>Verrucomicrobiaceae</taxon>
        <taxon>Luteolibacter</taxon>
    </lineage>
</organism>
<dbReference type="AlphaFoldDB" id="A0A934S672"/>